<evidence type="ECO:0000313" key="2">
    <source>
        <dbReference type="Proteomes" id="UP000452235"/>
    </source>
</evidence>
<organism evidence="1 2">
    <name type="scientific">Aspergillus terreus</name>
    <dbReference type="NCBI Taxonomy" id="33178"/>
    <lineage>
        <taxon>Eukaryota</taxon>
        <taxon>Fungi</taxon>
        <taxon>Dikarya</taxon>
        <taxon>Ascomycota</taxon>
        <taxon>Pezizomycotina</taxon>
        <taxon>Eurotiomycetes</taxon>
        <taxon>Eurotiomycetidae</taxon>
        <taxon>Eurotiales</taxon>
        <taxon>Aspergillaceae</taxon>
        <taxon>Aspergillus</taxon>
        <taxon>Aspergillus subgen. Circumdati</taxon>
    </lineage>
</organism>
<sequence length="128" mass="15945">MDQAEQAIRAFESTNASQYERSPRTVHWLIPHLIYAFNINNYLRGMRRHLRRLNYTAARQYVLEKLVSSYVQETEHRLDREQFDMAVFYFEGYFVWFLEYEKRMRAHGNNPWKRKAQWRRLRYVFSRK</sequence>
<dbReference type="Proteomes" id="UP000452235">
    <property type="component" value="Unassembled WGS sequence"/>
</dbReference>
<comment type="caution">
    <text evidence="1">The sequence shown here is derived from an EMBL/GenBank/DDBJ whole genome shotgun (WGS) entry which is preliminary data.</text>
</comment>
<gene>
    <name evidence="1" type="ORF">ATEIFO6365_0003085500</name>
</gene>
<evidence type="ECO:0000313" key="1">
    <source>
        <dbReference type="EMBL" id="GFF14787.1"/>
    </source>
</evidence>
<proteinExistence type="predicted"/>
<keyword evidence="2" id="KW-1185">Reference proteome</keyword>
<dbReference type="OrthoDB" id="10273118at2759"/>
<dbReference type="EMBL" id="BLJY01000003">
    <property type="protein sequence ID" value="GFF14787.1"/>
    <property type="molecule type" value="Genomic_DNA"/>
</dbReference>
<name>A0A5M3YTC1_ASPTE</name>
<dbReference type="AlphaFoldDB" id="A0A5M3YTC1"/>
<dbReference type="VEuPathDB" id="FungiDB:ATEG_00872"/>
<reference evidence="1 2" key="1">
    <citation type="submission" date="2020-01" db="EMBL/GenBank/DDBJ databases">
        <title>Aspergillus terreus IFO 6365 whole genome shotgun sequence.</title>
        <authorList>
            <person name="Kanamasa S."/>
            <person name="Takahashi H."/>
        </authorList>
    </citation>
    <scope>NUCLEOTIDE SEQUENCE [LARGE SCALE GENOMIC DNA]</scope>
    <source>
        <strain evidence="1 2">IFO 6365</strain>
    </source>
</reference>
<accession>A0A5M3YTC1</accession>
<protein>
    <submittedName>
        <fullName evidence="1">Uncharacterized protein</fullName>
    </submittedName>
</protein>